<dbReference type="SUPFAM" id="SSF54506">
    <property type="entry name" value="Diaminopimelate epimerase-like"/>
    <property type="match status" value="1"/>
</dbReference>
<dbReference type="Proteomes" id="UP000464480">
    <property type="component" value="Chromosome"/>
</dbReference>
<proteinExistence type="predicted"/>
<dbReference type="AlphaFoldDB" id="A0A6I6Y6T3"/>
<reference evidence="1 2" key="1">
    <citation type="submission" date="2020-02" db="EMBL/GenBank/DDBJ databases">
        <title>Pseudomonas Putida W5 Complete Genome Assembly.</title>
        <authorList>
            <person name="Yuan Z.-C."/>
            <person name="Shaw G.A."/>
            <person name="Cusano A.D."/>
            <person name="Caddey B.J."/>
            <person name="Weselowski B.J."/>
        </authorList>
    </citation>
    <scope>NUCLEOTIDE SEQUENCE [LARGE SCALE GENOMIC DNA]</scope>
    <source>
        <strain evidence="1 2">W5</strain>
    </source>
</reference>
<evidence type="ECO:0008006" key="3">
    <source>
        <dbReference type="Google" id="ProtNLM"/>
    </source>
</evidence>
<gene>
    <name evidence="1" type="ORF">C2H86_11980</name>
</gene>
<accession>A0A6I6Y6T3</accession>
<sequence length="67" mass="7073">MVTQGIAVTGSGDRQRLSVEHPSGEFSIEVTLEQGALTGCGLVRTARLLFDGQVCVPRALWSGAQKS</sequence>
<dbReference type="EMBL" id="CP026115">
    <property type="protein sequence ID" value="QHG68224.1"/>
    <property type="molecule type" value="Genomic_DNA"/>
</dbReference>
<protein>
    <recommendedName>
        <fullName evidence="3">4-oxalomesaconate tautomerase</fullName>
    </recommendedName>
</protein>
<evidence type="ECO:0000313" key="2">
    <source>
        <dbReference type="Proteomes" id="UP000464480"/>
    </source>
</evidence>
<name>A0A6I6Y6T3_PSEPU</name>
<evidence type="ECO:0000313" key="1">
    <source>
        <dbReference type="EMBL" id="QHG68224.1"/>
    </source>
</evidence>
<organism evidence="1 2">
    <name type="scientific">Pseudomonas putida</name>
    <name type="common">Arthrobacter siderocapsulatus</name>
    <dbReference type="NCBI Taxonomy" id="303"/>
    <lineage>
        <taxon>Bacteria</taxon>
        <taxon>Pseudomonadati</taxon>
        <taxon>Pseudomonadota</taxon>
        <taxon>Gammaproteobacteria</taxon>
        <taxon>Pseudomonadales</taxon>
        <taxon>Pseudomonadaceae</taxon>
        <taxon>Pseudomonas</taxon>
    </lineage>
</organism>